<feature type="domain" description="O-acyltransferase WSD1 C-terminal" evidence="12">
    <location>
        <begin position="337"/>
        <end position="483"/>
    </location>
</feature>
<evidence type="ECO:0000256" key="1">
    <source>
        <dbReference type="ARBA" id="ARBA00004771"/>
    </source>
</evidence>
<evidence type="ECO:0000256" key="7">
    <source>
        <dbReference type="ARBA" id="ARBA00022798"/>
    </source>
</evidence>
<evidence type="ECO:0000256" key="5">
    <source>
        <dbReference type="ARBA" id="ARBA00022516"/>
    </source>
</evidence>
<dbReference type="InterPro" id="IPR014292">
    <property type="entry name" value="Acyl_transf_WS/DGAT"/>
</dbReference>
<sequence>MKQLSALDALFLYLETPSTPMHVGALHLFELPAGTTAAQWTRQIREHLAARLHLAPALSRKLRNLPLNVANPAWERCEPDLSWHIQTLKLPATRGAHDPLNALVADLHAEPMDRERPLWQFFVIGGLPKRMGARTVALYTKVHHAAVDGKAGVALAQVLLDITPVPRDVGAPPEHRQPMQFGTTALIKGALSNQVDQAGSLLKQLPGTLTQLTMTAGKLAWQTALSQISTRLGFKPPARSRKTPEQSNWSFGPRLPFNKSVSTSRSFATARLPLGELKGLARAHGATLNDAVLFLVSGALRHYLKDKRLPLPRKSAIAAMPISLRAEGDTRANTQATMTAVSLATHLAKPADRLAAIMRTTGSLKDSLSGVKHLIPTDLPSIGLPWLITAGTQAYGASGLADRIAPLVNLVISNVPGPQLPLYLAGAKMLTYTPVSIIIHGVGLNITVQSYNGQLDIGLIADGKTVPDVQRIADGMGVAFEELASLPPPPEGEARP</sequence>
<evidence type="ECO:0000259" key="11">
    <source>
        <dbReference type="Pfam" id="PF03007"/>
    </source>
</evidence>
<evidence type="ECO:0000256" key="6">
    <source>
        <dbReference type="ARBA" id="ARBA00022679"/>
    </source>
</evidence>
<protein>
    <recommendedName>
        <fullName evidence="4">diacylglycerol O-acyltransferase</fullName>
        <ecNumber evidence="4">2.3.1.20</ecNumber>
    </recommendedName>
</protein>
<dbReference type="Pfam" id="PF03007">
    <property type="entry name" value="WS_DGAT_cat"/>
    <property type="match status" value="1"/>
</dbReference>
<evidence type="ECO:0000256" key="2">
    <source>
        <dbReference type="ARBA" id="ARBA00005189"/>
    </source>
</evidence>
<comment type="pathway">
    <text evidence="2">Lipid metabolism.</text>
</comment>
<dbReference type="NCBIfam" id="TIGR02946">
    <property type="entry name" value="acyl_WS_DGAT"/>
    <property type="match status" value="1"/>
</dbReference>
<proteinExistence type="inferred from homology"/>
<evidence type="ECO:0000313" key="13">
    <source>
        <dbReference type="EMBL" id="MFC3147690.1"/>
    </source>
</evidence>
<dbReference type="RefSeq" id="WP_377302996.1">
    <property type="nucleotide sequence ID" value="NZ_CP180191.1"/>
</dbReference>
<reference evidence="14" key="1">
    <citation type="journal article" date="2019" name="Int. J. Syst. Evol. Microbiol.">
        <title>The Global Catalogue of Microorganisms (GCM) 10K type strain sequencing project: providing services to taxonomists for standard genome sequencing and annotation.</title>
        <authorList>
            <consortium name="The Broad Institute Genomics Platform"/>
            <consortium name="The Broad Institute Genome Sequencing Center for Infectious Disease"/>
            <person name="Wu L."/>
            <person name="Ma J."/>
        </authorList>
    </citation>
    <scope>NUCLEOTIDE SEQUENCE [LARGE SCALE GENOMIC DNA]</scope>
    <source>
        <strain evidence="14">KCTC 52168</strain>
    </source>
</reference>
<feature type="domain" description="O-acyltransferase WSD1-like N-terminal" evidence="11">
    <location>
        <begin position="4"/>
        <end position="292"/>
    </location>
</feature>
<evidence type="ECO:0000313" key="14">
    <source>
        <dbReference type="Proteomes" id="UP001595556"/>
    </source>
</evidence>
<name>A0ABV7H1L7_9BURK</name>
<comment type="caution">
    <text evidence="13">The sequence shown here is derived from an EMBL/GenBank/DDBJ whole genome shotgun (WGS) entry which is preliminary data.</text>
</comment>
<evidence type="ECO:0000256" key="8">
    <source>
        <dbReference type="ARBA" id="ARBA00023098"/>
    </source>
</evidence>
<accession>A0ABV7H1L7</accession>
<keyword evidence="7" id="KW-0319">Glycerol metabolism</keyword>
<keyword evidence="5" id="KW-0444">Lipid biosynthesis</keyword>
<evidence type="ECO:0000256" key="3">
    <source>
        <dbReference type="ARBA" id="ARBA00009587"/>
    </source>
</evidence>
<dbReference type="Gene3D" id="3.30.559.30">
    <property type="entry name" value="Nonribosomal peptide synthetase, condensation domain"/>
    <property type="match status" value="1"/>
</dbReference>
<keyword evidence="8" id="KW-0443">Lipid metabolism</keyword>
<dbReference type="InterPro" id="IPR004255">
    <property type="entry name" value="O-acyltransferase_WSD1_N"/>
</dbReference>
<evidence type="ECO:0000259" key="12">
    <source>
        <dbReference type="Pfam" id="PF06974"/>
    </source>
</evidence>
<comment type="catalytic activity">
    <reaction evidence="10">
        <text>an acyl-CoA + a 1,2-diacyl-sn-glycerol = a triacyl-sn-glycerol + CoA</text>
        <dbReference type="Rhea" id="RHEA:10868"/>
        <dbReference type="ChEBI" id="CHEBI:17815"/>
        <dbReference type="ChEBI" id="CHEBI:57287"/>
        <dbReference type="ChEBI" id="CHEBI:58342"/>
        <dbReference type="ChEBI" id="CHEBI:64615"/>
        <dbReference type="EC" id="2.3.1.20"/>
    </reaction>
</comment>
<evidence type="ECO:0000256" key="10">
    <source>
        <dbReference type="ARBA" id="ARBA00048109"/>
    </source>
</evidence>
<dbReference type="EMBL" id="JBHRTI010000004">
    <property type="protein sequence ID" value="MFC3147690.1"/>
    <property type="molecule type" value="Genomic_DNA"/>
</dbReference>
<comment type="pathway">
    <text evidence="1">Glycerolipid metabolism; triacylglycerol biosynthesis.</text>
</comment>
<dbReference type="PANTHER" id="PTHR31650:SF1">
    <property type="entry name" value="WAX ESTER SYNTHASE_DIACYLGLYCEROL ACYLTRANSFERASE 4-RELATED"/>
    <property type="match status" value="1"/>
</dbReference>
<dbReference type="InterPro" id="IPR045034">
    <property type="entry name" value="O-acyltransferase_WSD1-like"/>
</dbReference>
<keyword evidence="6" id="KW-0808">Transferase</keyword>
<gene>
    <name evidence="13" type="ORF">ACFOEN_08550</name>
</gene>
<dbReference type="InterPro" id="IPR009721">
    <property type="entry name" value="O-acyltransferase_WSD1_C"/>
</dbReference>
<evidence type="ECO:0000256" key="9">
    <source>
        <dbReference type="ARBA" id="ARBA00023315"/>
    </source>
</evidence>
<keyword evidence="14" id="KW-1185">Reference proteome</keyword>
<comment type="similarity">
    <text evidence="3">Belongs to the long-chain O-acyltransferase family.</text>
</comment>
<dbReference type="PANTHER" id="PTHR31650">
    <property type="entry name" value="O-ACYLTRANSFERASE (WSD1-LIKE) FAMILY PROTEIN"/>
    <property type="match status" value="1"/>
</dbReference>
<organism evidence="13 14">
    <name type="scientific">Piscinibacterium candidicorallinum</name>
    <dbReference type="NCBI Taxonomy" id="1793872"/>
    <lineage>
        <taxon>Bacteria</taxon>
        <taxon>Pseudomonadati</taxon>
        <taxon>Pseudomonadota</taxon>
        <taxon>Betaproteobacteria</taxon>
        <taxon>Burkholderiales</taxon>
        <taxon>Piscinibacterium</taxon>
    </lineage>
</organism>
<evidence type="ECO:0000256" key="4">
    <source>
        <dbReference type="ARBA" id="ARBA00013244"/>
    </source>
</evidence>
<dbReference type="InterPro" id="IPR023213">
    <property type="entry name" value="CAT-like_dom_sf"/>
</dbReference>
<dbReference type="Gene3D" id="3.30.559.10">
    <property type="entry name" value="Chloramphenicol acetyltransferase-like domain"/>
    <property type="match status" value="1"/>
</dbReference>
<dbReference type="Proteomes" id="UP001595556">
    <property type="component" value="Unassembled WGS sequence"/>
</dbReference>
<dbReference type="Pfam" id="PF06974">
    <property type="entry name" value="WS_DGAT_C"/>
    <property type="match status" value="1"/>
</dbReference>
<dbReference type="EC" id="2.3.1.20" evidence="4"/>
<keyword evidence="9" id="KW-0012">Acyltransferase</keyword>